<protein>
    <submittedName>
        <fullName evidence="2">Uncharacterized protein</fullName>
    </submittedName>
</protein>
<evidence type="ECO:0000313" key="3">
    <source>
        <dbReference type="Proteomes" id="UP000027341"/>
    </source>
</evidence>
<evidence type="ECO:0000256" key="1">
    <source>
        <dbReference type="SAM" id="MobiDB-lite"/>
    </source>
</evidence>
<feature type="region of interest" description="Disordered" evidence="1">
    <location>
        <begin position="185"/>
        <end position="207"/>
    </location>
</feature>
<keyword evidence="3" id="KW-1185">Reference proteome</keyword>
<dbReference type="EMBL" id="JMIU01000001">
    <property type="protein sequence ID" value="KDN94868.1"/>
    <property type="molecule type" value="Genomic_DNA"/>
</dbReference>
<comment type="caution">
    <text evidence="2">The sequence shown here is derived from an EMBL/GenBank/DDBJ whole genome shotgun (WGS) entry which is preliminary data.</text>
</comment>
<sequence length="267" mass="31212">MNIELMDNWNNPEAFSDIETRNSTPRPQILNEIISGIYIPFDWYKTNYEGKPALVLKLYGKTSNEEVELFFNNFTLSKNKKNYKTERTKSKFACTYRLCFGMVNNDRFSKSEQLIQHFVDIQPELNCKAKIQFRAKNHDSFYCVKEFNPCSPVYDDAYSKRGVLINRKRGAYNSQPGKKLENIRKEAGKHQERSWKEKQTSNPHKNLVSNNISSTNYLLIANEVLANNASLSNKEYMVRNESGGFDFIQMPNETMDELFDRVLDTTW</sequence>
<dbReference type="Proteomes" id="UP000027341">
    <property type="component" value="Unassembled WGS sequence"/>
</dbReference>
<accession>A0A066ZM28</accession>
<gene>
    <name evidence="2" type="ORF">EI16_00700</name>
</gene>
<dbReference type="AlphaFoldDB" id="A0A066ZM28"/>
<evidence type="ECO:0000313" key="2">
    <source>
        <dbReference type="EMBL" id="KDN94868.1"/>
    </source>
</evidence>
<reference evidence="2 3" key="1">
    <citation type="submission" date="2014-04" db="EMBL/GenBank/DDBJ databases">
        <title>Draft genome sequence of Hydrogenovibrio marinus MH-110, a model organism for aerobic H2 metabolism.</title>
        <authorList>
            <person name="Cha H.J."/>
            <person name="Jo B.H."/>
            <person name="Hwang B.H."/>
        </authorList>
    </citation>
    <scope>NUCLEOTIDE SEQUENCE [LARGE SCALE GENOMIC DNA]</scope>
    <source>
        <strain evidence="2 3">MH-110</strain>
    </source>
</reference>
<dbReference type="RefSeq" id="WP_029908404.1">
    <property type="nucleotide sequence ID" value="NZ_JMIU01000001.1"/>
</dbReference>
<organism evidence="2 3">
    <name type="scientific">Hydrogenovibrio marinus</name>
    <dbReference type="NCBI Taxonomy" id="28885"/>
    <lineage>
        <taxon>Bacteria</taxon>
        <taxon>Pseudomonadati</taxon>
        <taxon>Pseudomonadota</taxon>
        <taxon>Gammaproteobacteria</taxon>
        <taxon>Thiotrichales</taxon>
        <taxon>Piscirickettsiaceae</taxon>
        <taxon>Hydrogenovibrio</taxon>
    </lineage>
</organism>
<feature type="compositionally biased region" description="Basic and acidic residues" evidence="1">
    <location>
        <begin position="185"/>
        <end position="199"/>
    </location>
</feature>
<name>A0A066ZM28_HYDMR</name>
<dbReference type="STRING" id="28885.EI16_00700"/>
<proteinExistence type="predicted"/>